<keyword evidence="1" id="KW-0812">Transmembrane</keyword>
<reference evidence="3" key="1">
    <citation type="journal article" date="2015" name="Genome Announc.">
        <title>Genome sequence of the AIDS-associated pathogen Penicillium marneffei (ATCC18224) and its near taxonomic relative Talaromyces stipitatus (ATCC10500).</title>
        <authorList>
            <person name="Nierman W.C."/>
            <person name="Fedorova-Abrams N.D."/>
            <person name="Andrianopoulos A."/>
        </authorList>
    </citation>
    <scope>NUCLEOTIDE SEQUENCE [LARGE SCALE GENOMIC DNA]</scope>
    <source>
        <strain evidence="3">ATCC 10500 / CBS 375.48 / QM 6759 / NRRL 1006</strain>
    </source>
</reference>
<dbReference type="AlphaFoldDB" id="B8M1H0"/>
<name>B8M1H0_TALSN</name>
<dbReference type="GeneID" id="8101596"/>
<gene>
    <name evidence="2" type="ORF">TSTA_091060</name>
</gene>
<proteinExistence type="predicted"/>
<evidence type="ECO:0000256" key="1">
    <source>
        <dbReference type="SAM" id="Phobius"/>
    </source>
</evidence>
<dbReference type="Proteomes" id="UP000001745">
    <property type="component" value="Unassembled WGS sequence"/>
</dbReference>
<feature type="transmembrane region" description="Helical" evidence="1">
    <location>
        <begin position="24"/>
        <end position="46"/>
    </location>
</feature>
<keyword evidence="1" id="KW-1133">Transmembrane helix</keyword>
<feature type="transmembrane region" description="Helical" evidence="1">
    <location>
        <begin position="58"/>
        <end position="75"/>
    </location>
</feature>
<keyword evidence="3" id="KW-1185">Reference proteome</keyword>
<evidence type="ECO:0000313" key="2">
    <source>
        <dbReference type="EMBL" id="EED21866.1"/>
    </source>
</evidence>
<accession>B8M1H0</accession>
<dbReference type="VEuPathDB" id="FungiDB:TSTA_091060"/>
<dbReference type="OrthoDB" id="4847749at2759"/>
<dbReference type="eggNOG" id="ENOG502SYQ9">
    <property type="taxonomic scope" value="Eukaryota"/>
</dbReference>
<feature type="transmembrane region" description="Helical" evidence="1">
    <location>
        <begin position="127"/>
        <end position="149"/>
    </location>
</feature>
<feature type="transmembrane region" description="Helical" evidence="1">
    <location>
        <begin position="87"/>
        <end position="106"/>
    </location>
</feature>
<keyword evidence="1" id="KW-0472">Membrane</keyword>
<dbReference type="RefSeq" id="XP_002478829.1">
    <property type="nucleotide sequence ID" value="XM_002478784.1"/>
</dbReference>
<sequence length="172" mass="19276">MTLDAVFDIIWDILLSFYVIRGALHYSTLTFICSLPLAGSSLVLTYPTLDFTQRQTQATILFFFTVIVFVCAQYTMRLYKVPYQTSYRLSIGLVGAVFLLGGELAAWTVLHKRWSIWREWYEQSNAIVLGGLGVMAAIFALMPCLLMLAGGAAESLLMDEPPDVAEEQTKKD</sequence>
<evidence type="ECO:0000313" key="3">
    <source>
        <dbReference type="Proteomes" id="UP000001745"/>
    </source>
</evidence>
<dbReference type="EMBL" id="EQ962653">
    <property type="protein sequence ID" value="EED21866.1"/>
    <property type="molecule type" value="Genomic_DNA"/>
</dbReference>
<dbReference type="PhylomeDB" id="B8M1H0"/>
<dbReference type="HOGENOM" id="CLU_1556302_0_0_1"/>
<organism evidence="2 3">
    <name type="scientific">Talaromyces stipitatus (strain ATCC 10500 / CBS 375.48 / QM 6759 / NRRL 1006)</name>
    <name type="common">Penicillium stipitatum</name>
    <dbReference type="NCBI Taxonomy" id="441959"/>
    <lineage>
        <taxon>Eukaryota</taxon>
        <taxon>Fungi</taxon>
        <taxon>Dikarya</taxon>
        <taxon>Ascomycota</taxon>
        <taxon>Pezizomycotina</taxon>
        <taxon>Eurotiomycetes</taxon>
        <taxon>Eurotiomycetidae</taxon>
        <taxon>Eurotiales</taxon>
        <taxon>Trichocomaceae</taxon>
        <taxon>Talaromyces</taxon>
        <taxon>Talaromyces sect. Talaromyces</taxon>
    </lineage>
</organism>
<protein>
    <submittedName>
        <fullName evidence="2">Uncharacterized protein</fullName>
    </submittedName>
</protein>
<dbReference type="InParanoid" id="B8M1H0"/>